<dbReference type="Gene3D" id="2.60.40.640">
    <property type="match status" value="1"/>
</dbReference>
<dbReference type="GeneID" id="81358057"/>
<proteinExistence type="predicted"/>
<reference evidence="1" key="1">
    <citation type="submission" date="2022-11" db="EMBL/GenBank/DDBJ databases">
        <authorList>
            <person name="Petersen C."/>
        </authorList>
    </citation>
    <scope>NUCLEOTIDE SEQUENCE</scope>
    <source>
        <strain evidence="1">IBT 30761</strain>
    </source>
</reference>
<sequence length="413" mass="46272">MPPAEDKGSDDFKFSLWAPPRGGYAACDTIVGSLIRKTPVVAPEAVITLSLTGRAKTRFTKTKAVYRNSRQLVSTGETVIFKGPIHLAADSKEPLRWPFAVGIPLEPATSCKNDHSSEASLLPVDQDHPGHHLLPGTFVSMDPSFAEPARCYVEYYLTARLHFRSSRRSESHESIRRIILRHPLEPLLKSPSLKVFETRRMIQSHRLMPEKGNAGLSFRQKMQTFFESSKVPQFHYNIILTVPEIIQLDNPEPFPLLLQIRPQIDRTSERIQDVMPDILAADVRMILKENTAVIAADIWDKIRSRSYWEPVELGLSHAFRQLESPIIIPTATESKPVNLGKLFGLVLHQNGLSSHKRVLPSKAGIHPDFMTYNIRRTHEVGWQVTLLVAGQLQEAKFSSAVTILSGPSSGQST</sequence>
<protein>
    <recommendedName>
        <fullName evidence="3">Arrestin-like N-terminal domain-containing protein</fullName>
    </recommendedName>
</protein>
<comment type="caution">
    <text evidence="1">The sequence shown here is derived from an EMBL/GenBank/DDBJ whole genome shotgun (WGS) entry which is preliminary data.</text>
</comment>
<keyword evidence="2" id="KW-1185">Reference proteome</keyword>
<organism evidence="1 2">
    <name type="scientific">Penicillium argentinense</name>
    <dbReference type="NCBI Taxonomy" id="1131581"/>
    <lineage>
        <taxon>Eukaryota</taxon>
        <taxon>Fungi</taxon>
        <taxon>Dikarya</taxon>
        <taxon>Ascomycota</taxon>
        <taxon>Pezizomycotina</taxon>
        <taxon>Eurotiomycetes</taxon>
        <taxon>Eurotiomycetidae</taxon>
        <taxon>Eurotiales</taxon>
        <taxon>Aspergillaceae</taxon>
        <taxon>Penicillium</taxon>
    </lineage>
</organism>
<dbReference type="InterPro" id="IPR014752">
    <property type="entry name" value="Arrestin-like_C"/>
</dbReference>
<evidence type="ECO:0000313" key="2">
    <source>
        <dbReference type="Proteomes" id="UP001149074"/>
    </source>
</evidence>
<dbReference type="OrthoDB" id="4342482at2759"/>
<name>A0A9W9KB22_9EURO</name>
<accession>A0A9W9KB22</accession>
<dbReference type="EMBL" id="JAPQKI010000005">
    <property type="protein sequence ID" value="KAJ5099583.1"/>
    <property type="molecule type" value="Genomic_DNA"/>
</dbReference>
<dbReference type="Proteomes" id="UP001149074">
    <property type="component" value="Unassembled WGS sequence"/>
</dbReference>
<gene>
    <name evidence="1" type="ORF">N7532_006584</name>
</gene>
<dbReference type="AlphaFoldDB" id="A0A9W9KB22"/>
<reference evidence="1" key="2">
    <citation type="journal article" date="2023" name="IMA Fungus">
        <title>Comparative genomic study of the Penicillium genus elucidates a diverse pangenome and 15 lateral gene transfer events.</title>
        <authorList>
            <person name="Petersen C."/>
            <person name="Sorensen T."/>
            <person name="Nielsen M.R."/>
            <person name="Sondergaard T.E."/>
            <person name="Sorensen J.L."/>
            <person name="Fitzpatrick D.A."/>
            <person name="Frisvad J.C."/>
            <person name="Nielsen K.L."/>
        </authorList>
    </citation>
    <scope>NUCLEOTIDE SEQUENCE</scope>
    <source>
        <strain evidence="1">IBT 30761</strain>
    </source>
</reference>
<evidence type="ECO:0008006" key="3">
    <source>
        <dbReference type="Google" id="ProtNLM"/>
    </source>
</evidence>
<dbReference type="RefSeq" id="XP_056475237.1">
    <property type="nucleotide sequence ID" value="XM_056619078.1"/>
</dbReference>
<evidence type="ECO:0000313" key="1">
    <source>
        <dbReference type="EMBL" id="KAJ5099583.1"/>
    </source>
</evidence>